<dbReference type="InterPro" id="IPR012302">
    <property type="entry name" value="Malic_NAD-bd"/>
</dbReference>
<dbReference type="Gene3D" id="3.40.50.10380">
    <property type="entry name" value="Malic enzyme, N-terminal domain"/>
    <property type="match status" value="1"/>
</dbReference>
<dbReference type="InterPro" id="IPR051674">
    <property type="entry name" value="Malate_Decarboxylase"/>
</dbReference>
<evidence type="ECO:0000256" key="7">
    <source>
        <dbReference type="ARBA" id="ARBA00050924"/>
    </source>
</evidence>
<accession>A0A5C7WA53</accession>
<dbReference type="SUPFAM" id="SSF53223">
    <property type="entry name" value="Aminoacid dehydrogenase-like, N-terminal domain"/>
    <property type="match status" value="1"/>
</dbReference>
<dbReference type="InterPro" id="IPR045213">
    <property type="entry name" value="Malic_NAD-bd_bact_type"/>
</dbReference>
<dbReference type="InterPro" id="IPR012301">
    <property type="entry name" value="Malic_N_dom"/>
</dbReference>
<keyword evidence="3" id="KW-0479">Metal-binding</keyword>
<evidence type="ECO:0000256" key="3">
    <source>
        <dbReference type="ARBA" id="ARBA00022723"/>
    </source>
</evidence>
<dbReference type="EMBL" id="SSFO01000100">
    <property type="protein sequence ID" value="TXI33575.1"/>
    <property type="molecule type" value="Genomic_DNA"/>
</dbReference>
<comment type="cofactor">
    <cofactor evidence="2">
        <name>Mg(2+)</name>
        <dbReference type="ChEBI" id="CHEBI:18420"/>
    </cofactor>
</comment>
<dbReference type="Gene3D" id="3.40.50.10750">
    <property type="entry name" value="Isocitrate/Isopropylmalate dehydrogenase-like"/>
    <property type="match status" value="1"/>
</dbReference>
<dbReference type="InterPro" id="IPR042113">
    <property type="entry name" value="P_AcTrfase_dom1"/>
</dbReference>
<dbReference type="SMART" id="SM01274">
    <property type="entry name" value="malic"/>
    <property type="match status" value="1"/>
</dbReference>
<feature type="non-terminal residue" evidence="11">
    <location>
        <position position="680"/>
    </location>
</feature>
<evidence type="ECO:0000256" key="6">
    <source>
        <dbReference type="ARBA" id="ARBA00040273"/>
    </source>
</evidence>
<dbReference type="CDD" id="cd05311">
    <property type="entry name" value="NAD_bind_2_malic_enz"/>
    <property type="match status" value="1"/>
</dbReference>
<evidence type="ECO:0000259" key="10">
    <source>
        <dbReference type="SMART" id="SM01274"/>
    </source>
</evidence>
<dbReference type="Proteomes" id="UP000321110">
    <property type="component" value="Unassembled WGS sequence"/>
</dbReference>
<dbReference type="SUPFAM" id="SSF53659">
    <property type="entry name" value="Isocitrate/Isopropylmalate dehydrogenase-like"/>
    <property type="match status" value="1"/>
</dbReference>
<comment type="catalytic activity">
    <reaction evidence="7">
        <text>(S)-malate + NADP(+) = pyruvate + CO2 + NADPH</text>
        <dbReference type="Rhea" id="RHEA:18253"/>
        <dbReference type="ChEBI" id="CHEBI:15361"/>
        <dbReference type="ChEBI" id="CHEBI:15589"/>
        <dbReference type="ChEBI" id="CHEBI:16526"/>
        <dbReference type="ChEBI" id="CHEBI:57783"/>
        <dbReference type="ChEBI" id="CHEBI:58349"/>
        <dbReference type="EC" id="1.1.1.40"/>
    </reaction>
</comment>
<dbReference type="InterPro" id="IPR036291">
    <property type="entry name" value="NAD(P)-bd_dom_sf"/>
</dbReference>
<sequence>MSDLKTAALEYHAQPRPGKLSVELTKPTVTARDLALAYSPGVAEPVREIARDAELAYRYTGKGNLVAVISDGTAILGLGNLGPLASKPVMEGKGVLFKRFAGIDVFDIEVDAESPQAFIDTVKRISITFGGINLEDIKAPECFEIERALIEQCDIPVFHDDQHGTAIVTAAGMLNALEIAGKTLPEAKIVCLGAGAAAISCMKLLVSMGAQVENIFMLDRKGVIHAGRDDLNQYKAVFAHATDKRSLSDALDGADVFVGLSGANLLSQDDLKLMAPNPIVFACSNPDPEIKPELAREARPDVIMATGRSDYPNQVNNVLGFPFIFRGALDVGATTISDEMKLAAVRAIAELARVEQSEVALKAYGEKHANFGPEYLIPNPFDPRLIGKIAPAVAEAAMASGVASRPLKDVEAYRESLHEFVYHFGLIMKPVFSQAKQAPRRVVFAEGEDDRVLRAIQVIVDEGIARPILIGHPEEIERKLVALNLRVTPEDDFDIVYADNNSFFDEHFESYWREYRRLMERKGVSADFARREVRRRASLFGAMMVRMGDADGLICGTFGRHDVHREYVENVIGLAPGVSDLYAMSLLVLPDRTLFIADTYINYEPSAEQLVDMTLLAADEVRRFGIQPRVALLSHSSFGSENTPTALKMRRALQLLKDRALDLKPWGAVLEQLQSSTHLQ</sequence>
<dbReference type="SUPFAM" id="SSF51735">
    <property type="entry name" value="NAD(P)-binding Rossmann-fold domains"/>
    <property type="match status" value="1"/>
</dbReference>
<comment type="caution">
    <text evidence="11">The sequence shown here is derived from an EMBL/GenBank/DDBJ whole genome shotgun (WGS) entry which is preliminary data.</text>
</comment>
<organism evidence="11 12">
    <name type="scientific">Aquipseudomonas alcaligenes</name>
    <name type="common">Pseudomonas alcaligenes</name>
    <dbReference type="NCBI Taxonomy" id="43263"/>
    <lineage>
        <taxon>Bacteria</taxon>
        <taxon>Pseudomonadati</taxon>
        <taxon>Pseudomonadota</taxon>
        <taxon>Gammaproteobacteria</taxon>
        <taxon>Pseudomonadales</taxon>
        <taxon>Pseudomonadaceae</taxon>
        <taxon>Aquipseudomonas</taxon>
    </lineage>
</organism>
<feature type="domain" description="Malic enzyme N-terminal" evidence="10">
    <location>
        <begin position="17"/>
        <end position="150"/>
    </location>
</feature>
<feature type="domain" description="Malic enzyme NAD-binding" evidence="9">
    <location>
        <begin position="162"/>
        <end position="398"/>
    </location>
</feature>
<dbReference type="GO" id="GO:0004473">
    <property type="term" value="F:malate dehydrogenase (decarboxylating) (NADP+) activity"/>
    <property type="evidence" value="ECO:0007669"/>
    <property type="project" value="UniProtKB-EC"/>
</dbReference>
<protein>
    <recommendedName>
        <fullName evidence="6">NADP-dependent malic enzyme</fullName>
        <ecNumber evidence="5">1.1.1.40</ecNumber>
    </recommendedName>
</protein>
<dbReference type="AlphaFoldDB" id="A0A5C7WA53"/>
<dbReference type="EC" id="1.1.1.40" evidence="5"/>
<reference evidence="11 12" key="1">
    <citation type="submission" date="2018-09" db="EMBL/GenBank/DDBJ databases">
        <title>Metagenome Assembled Genomes from an Advanced Water Purification Facility.</title>
        <authorList>
            <person name="Stamps B.W."/>
            <person name="Spear J.R."/>
        </authorList>
    </citation>
    <scope>NUCLEOTIDE SEQUENCE [LARGE SCALE GENOMIC DNA]</scope>
    <source>
        <strain evidence="11">Bin_52_1</strain>
    </source>
</reference>
<dbReference type="Pfam" id="PF01515">
    <property type="entry name" value="PTA_PTB"/>
    <property type="match status" value="1"/>
</dbReference>
<dbReference type="PANTHER" id="PTHR43237:SF4">
    <property type="entry name" value="NADP-DEPENDENT MALIC ENZYME"/>
    <property type="match status" value="1"/>
</dbReference>
<dbReference type="InterPro" id="IPR042112">
    <property type="entry name" value="P_AcTrfase_dom2"/>
</dbReference>
<evidence type="ECO:0000259" key="9">
    <source>
        <dbReference type="SMART" id="SM00919"/>
    </source>
</evidence>
<evidence type="ECO:0000256" key="4">
    <source>
        <dbReference type="ARBA" id="ARBA00023002"/>
    </source>
</evidence>
<evidence type="ECO:0000256" key="2">
    <source>
        <dbReference type="ARBA" id="ARBA00001946"/>
    </source>
</evidence>
<comment type="cofactor">
    <cofactor evidence="1">
        <name>Mn(2+)</name>
        <dbReference type="ChEBI" id="CHEBI:29035"/>
    </cofactor>
</comment>
<dbReference type="InterPro" id="IPR015884">
    <property type="entry name" value="Malic_enzyme_CS"/>
</dbReference>
<dbReference type="GO" id="GO:0016746">
    <property type="term" value="F:acyltransferase activity"/>
    <property type="evidence" value="ECO:0007669"/>
    <property type="project" value="InterPro"/>
</dbReference>
<dbReference type="SMART" id="SM00919">
    <property type="entry name" value="Malic_M"/>
    <property type="match status" value="1"/>
</dbReference>
<dbReference type="PANTHER" id="PTHR43237">
    <property type="entry name" value="NADP-DEPENDENT MALIC ENZYME"/>
    <property type="match status" value="1"/>
</dbReference>
<dbReference type="InterPro" id="IPR046346">
    <property type="entry name" value="Aminoacid_DH-like_N_sf"/>
</dbReference>
<proteinExistence type="predicted"/>
<dbReference type="FunFam" id="3.40.50.720:FF:000095">
    <property type="entry name" value="NADP-dependent malic enzyme"/>
    <property type="match status" value="1"/>
</dbReference>
<name>A0A5C7WA53_AQUAC</name>
<evidence type="ECO:0000313" key="11">
    <source>
        <dbReference type="EMBL" id="TXI33575.1"/>
    </source>
</evidence>
<dbReference type="FunFam" id="3.40.50.10380:FF:000003">
    <property type="entry name" value="NADP-dependent malic enzyme"/>
    <property type="match status" value="1"/>
</dbReference>
<evidence type="ECO:0000313" key="12">
    <source>
        <dbReference type="Proteomes" id="UP000321110"/>
    </source>
</evidence>
<gene>
    <name evidence="11" type="ORF">E6Q69_06025</name>
</gene>
<evidence type="ECO:0000256" key="1">
    <source>
        <dbReference type="ARBA" id="ARBA00001936"/>
    </source>
</evidence>
<dbReference type="Pfam" id="PF00390">
    <property type="entry name" value="malic"/>
    <property type="match status" value="1"/>
</dbReference>
<keyword evidence="4" id="KW-0560">Oxidoreductase</keyword>
<dbReference type="Gene3D" id="3.40.50.10950">
    <property type="match status" value="1"/>
</dbReference>
<dbReference type="InterPro" id="IPR002505">
    <property type="entry name" value="PTA_PTB"/>
</dbReference>
<dbReference type="PROSITE" id="PS00331">
    <property type="entry name" value="MALIC_ENZYMES"/>
    <property type="match status" value="1"/>
</dbReference>
<dbReference type="InterPro" id="IPR037062">
    <property type="entry name" value="Malic_N_dom_sf"/>
</dbReference>
<dbReference type="Pfam" id="PF03949">
    <property type="entry name" value="Malic_M"/>
    <property type="match status" value="1"/>
</dbReference>
<dbReference type="Gene3D" id="3.40.50.720">
    <property type="entry name" value="NAD(P)-binding Rossmann-like Domain"/>
    <property type="match status" value="1"/>
</dbReference>
<evidence type="ECO:0000256" key="5">
    <source>
        <dbReference type="ARBA" id="ARBA00038964"/>
    </source>
</evidence>
<comment type="catalytic activity">
    <reaction evidence="8">
        <text>oxaloacetate + H(+) = pyruvate + CO2</text>
        <dbReference type="Rhea" id="RHEA:15641"/>
        <dbReference type="ChEBI" id="CHEBI:15361"/>
        <dbReference type="ChEBI" id="CHEBI:15378"/>
        <dbReference type="ChEBI" id="CHEBI:16452"/>
        <dbReference type="ChEBI" id="CHEBI:16526"/>
        <dbReference type="EC" id="1.1.1.40"/>
    </reaction>
</comment>
<dbReference type="GO" id="GO:0046872">
    <property type="term" value="F:metal ion binding"/>
    <property type="evidence" value="ECO:0007669"/>
    <property type="project" value="UniProtKB-KW"/>
</dbReference>
<evidence type="ECO:0000256" key="8">
    <source>
        <dbReference type="ARBA" id="ARBA00051384"/>
    </source>
</evidence>
<dbReference type="GO" id="GO:0051287">
    <property type="term" value="F:NAD binding"/>
    <property type="evidence" value="ECO:0007669"/>
    <property type="project" value="InterPro"/>
</dbReference>